<proteinExistence type="predicted"/>
<comment type="caution">
    <text evidence="1">The sequence shown here is derived from an EMBL/GenBank/DDBJ whole genome shotgun (WGS) entry which is preliminary data.</text>
</comment>
<gene>
    <name evidence="1" type="ORF">H1V43_39790</name>
</gene>
<name>A0A7W2D9W5_9ACTN</name>
<sequence length="74" mass="7901">MTASCSHLNQPGVVSLTIEGVDERTVLDFAYALVLRNNVSGPGEPWRVPGRPGVSVQVYGHLEPAEEPELAAES</sequence>
<evidence type="ECO:0000313" key="1">
    <source>
        <dbReference type="EMBL" id="MBA4867307.1"/>
    </source>
</evidence>
<protein>
    <submittedName>
        <fullName evidence="1">Uncharacterized protein</fullName>
    </submittedName>
</protein>
<dbReference type="InterPro" id="IPR045775">
    <property type="entry name" value="DUF6207"/>
</dbReference>
<dbReference type="Pfam" id="PF19711">
    <property type="entry name" value="DUF6207"/>
    <property type="match status" value="1"/>
</dbReference>
<dbReference type="EMBL" id="JACEQY010000119">
    <property type="protein sequence ID" value="MBA4867307.1"/>
    <property type="molecule type" value="Genomic_DNA"/>
</dbReference>
<dbReference type="RefSeq" id="WP_181868628.1">
    <property type="nucleotide sequence ID" value="NZ_JACEQY010000119.1"/>
</dbReference>
<evidence type="ECO:0000313" key="2">
    <source>
        <dbReference type="Proteomes" id="UP000586976"/>
    </source>
</evidence>
<accession>A0A7W2D9W5</accession>
<keyword evidence="2" id="KW-1185">Reference proteome</keyword>
<dbReference type="Proteomes" id="UP000586976">
    <property type="component" value="Unassembled WGS sequence"/>
</dbReference>
<dbReference type="AlphaFoldDB" id="A0A7W2D9W5"/>
<reference evidence="1 2" key="1">
    <citation type="submission" date="2020-07" db="EMBL/GenBank/DDBJ databases">
        <title>Streptomyces isolated from Indian soil.</title>
        <authorList>
            <person name="Mandal S."/>
            <person name="Maiti P.K."/>
        </authorList>
    </citation>
    <scope>NUCLEOTIDE SEQUENCE [LARGE SCALE GENOMIC DNA]</scope>
    <source>
        <strain evidence="1 2">PSKA54</strain>
    </source>
</reference>
<organism evidence="1 2">
    <name type="scientific">Streptomyces himalayensis subsp. aureolus</name>
    <dbReference type="NCBI Taxonomy" id="2758039"/>
    <lineage>
        <taxon>Bacteria</taxon>
        <taxon>Bacillati</taxon>
        <taxon>Actinomycetota</taxon>
        <taxon>Actinomycetes</taxon>
        <taxon>Kitasatosporales</taxon>
        <taxon>Streptomycetaceae</taxon>
        <taxon>Streptomyces</taxon>
        <taxon>Streptomyces himalayensis</taxon>
    </lineage>
</organism>